<comment type="caution">
    <text evidence="1">The sequence shown here is derived from an EMBL/GenBank/DDBJ whole genome shotgun (WGS) entry which is preliminary data.</text>
</comment>
<dbReference type="AlphaFoldDB" id="A0A0F9Q315"/>
<proteinExistence type="predicted"/>
<dbReference type="EMBL" id="LAZR01001838">
    <property type="protein sequence ID" value="KKN38320.1"/>
    <property type="molecule type" value="Genomic_DNA"/>
</dbReference>
<accession>A0A0F9Q315</accession>
<evidence type="ECO:0000313" key="1">
    <source>
        <dbReference type="EMBL" id="KKN38320.1"/>
    </source>
</evidence>
<sequence>MRVLFELEALPPAALRLLLGCLVDIDRQWLRDNPGTPCIYDSAVRYRYERDSGCGERFKDVATVLRDGFGACADLSCWRVAKLRNRGERATVVWRVRILPTGEPLYHIFVRRAGGKYEDPSKRLGMKDDI</sequence>
<organism evidence="1">
    <name type="scientific">marine sediment metagenome</name>
    <dbReference type="NCBI Taxonomy" id="412755"/>
    <lineage>
        <taxon>unclassified sequences</taxon>
        <taxon>metagenomes</taxon>
        <taxon>ecological metagenomes</taxon>
    </lineage>
</organism>
<protein>
    <submittedName>
        <fullName evidence="1">Uncharacterized protein</fullName>
    </submittedName>
</protein>
<reference evidence="1" key="1">
    <citation type="journal article" date="2015" name="Nature">
        <title>Complex archaea that bridge the gap between prokaryotes and eukaryotes.</title>
        <authorList>
            <person name="Spang A."/>
            <person name="Saw J.H."/>
            <person name="Jorgensen S.L."/>
            <person name="Zaremba-Niedzwiedzka K."/>
            <person name="Martijn J."/>
            <person name="Lind A.E."/>
            <person name="van Eijk R."/>
            <person name="Schleper C."/>
            <person name="Guy L."/>
            <person name="Ettema T.J."/>
        </authorList>
    </citation>
    <scope>NUCLEOTIDE SEQUENCE</scope>
</reference>
<gene>
    <name evidence="1" type="ORF">LCGC14_0754650</name>
</gene>
<name>A0A0F9Q315_9ZZZZ</name>